<evidence type="ECO:0000313" key="2">
    <source>
        <dbReference type="Proteomes" id="UP000092445"/>
    </source>
</evidence>
<keyword evidence="2" id="KW-1185">Reference proteome</keyword>
<dbReference type="Proteomes" id="UP000092445">
    <property type="component" value="Unassembled WGS sequence"/>
</dbReference>
<name>A0A1B0A607_GLOPL</name>
<dbReference type="EnsemblMetazoa" id="GPAI035500-RA">
    <property type="protein sequence ID" value="GPAI035500-PA"/>
    <property type="gene ID" value="GPAI035500"/>
</dbReference>
<accession>A0A1B0A607</accession>
<sequence>MVECLRSSRSSSSTSSGNVLSGYRHHTVFGGNDSGSYSYMELKPVQLPNRSSSSPKLFPHATNDLSGVVVILEIYTAWNKTSRELMWSEGMADKLYCIILDCKWYGTIIYLNAAPISFGYDLINT</sequence>
<proteinExistence type="predicted"/>
<reference evidence="1" key="2">
    <citation type="submission" date="2020-05" db="UniProtKB">
        <authorList>
            <consortium name="EnsemblMetazoa"/>
        </authorList>
    </citation>
    <scope>IDENTIFICATION</scope>
    <source>
        <strain evidence="1">IAEA</strain>
    </source>
</reference>
<evidence type="ECO:0000313" key="1">
    <source>
        <dbReference type="EnsemblMetazoa" id="GPAI035500-PA"/>
    </source>
</evidence>
<organism evidence="1 2">
    <name type="scientific">Glossina pallidipes</name>
    <name type="common">Tsetse fly</name>
    <dbReference type="NCBI Taxonomy" id="7398"/>
    <lineage>
        <taxon>Eukaryota</taxon>
        <taxon>Metazoa</taxon>
        <taxon>Ecdysozoa</taxon>
        <taxon>Arthropoda</taxon>
        <taxon>Hexapoda</taxon>
        <taxon>Insecta</taxon>
        <taxon>Pterygota</taxon>
        <taxon>Neoptera</taxon>
        <taxon>Endopterygota</taxon>
        <taxon>Diptera</taxon>
        <taxon>Brachycera</taxon>
        <taxon>Muscomorpha</taxon>
        <taxon>Hippoboscoidea</taxon>
        <taxon>Glossinidae</taxon>
        <taxon>Glossina</taxon>
    </lineage>
</organism>
<dbReference type="VEuPathDB" id="VectorBase:GPAI035500"/>
<dbReference type="AlphaFoldDB" id="A0A1B0A607"/>
<reference evidence="2" key="1">
    <citation type="submission" date="2014-03" db="EMBL/GenBank/DDBJ databases">
        <authorList>
            <person name="Aksoy S."/>
            <person name="Warren W."/>
            <person name="Wilson R.K."/>
        </authorList>
    </citation>
    <scope>NUCLEOTIDE SEQUENCE [LARGE SCALE GENOMIC DNA]</scope>
    <source>
        <strain evidence="2">IAEA</strain>
    </source>
</reference>
<protein>
    <submittedName>
        <fullName evidence="1">Uncharacterized protein</fullName>
    </submittedName>
</protein>